<reference evidence="1" key="1">
    <citation type="submission" date="2020-10" db="EMBL/GenBank/DDBJ databases">
        <authorList>
            <person name="Gilroy R."/>
        </authorList>
    </citation>
    <scope>NUCLEOTIDE SEQUENCE</scope>
    <source>
        <strain evidence="1">CHK188-20938</strain>
    </source>
</reference>
<protein>
    <submittedName>
        <fullName evidence="1">Uncharacterized protein</fullName>
    </submittedName>
</protein>
<dbReference type="AlphaFoldDB" id="A0A9D1P1F2"/>
<proteinExistence type="predicted"/>
<gene>
    <name evidence="1" type="ORF">IAB71_00555</name>
</gene>
<dbReference type="EMBL" id="DVOO01000003">
    <property type="protein sequence ID" value="HIV24272.1"/>
    <property type="molecule type" value="Genomic_DNA"/>
</dbReference>
<name>A0A9D1P1F2_9FIRM</name>
<organism evidence="1 2">
    <name type="scientific">Candidatus Scatomonas pullistercoris</name>
    <dbReference type="NCBI Taxonomy" id="2840920"/>
    <lineage>
        <taxon>Bacteria</taxon>
        <taxon>Bacillati</taxon>
        <taxon>Bacillota</taxon>
        <taxon>Clostridia</taxon>
        <taxon>Lachnospirales</taxon>
        <taxon>Lachnospiraceae</taxon>
        <taxon>Lachnospiraceae incertae sedis</taxon>
        <taxon>Candidatus Scatomonas</taxon>
    </lineage>
</organism>
<sequence>METGQRLKQEGEISAEELEELSALLLDWASGWIRRSSENSDIVYGSYER</sequence>
<evidence type="ECO:0000313" key="1">
    <source>
        <dbReference type="EMBL" id="HIV24272.1"/>
    </source>
</evidence>
<dbReference type="Proteomes" id="UP000824169">
    <property type="component" value="Unassembled WGS sequence"/>
</dbReference>
<comment type="caution">
    <text evidence="1">The sequence shown here is derived from an EMBL/GenBank/DDBJ whole genome shotgun (WGS) entry which is preliminary data.</text>
</comment>
<accession>A0A9D1P1F2</accession>
<reference evidence="1" key="2">
    <citation type="journal article" date="2021" name="PeerJ">
        <title>Extensive microbial diversity within the chicken gut microbiome revealed by metagenomics and culture.</title>
        <authorList>
            <person name="Gilroy R."/>
            <person name="Ravi A."/>
            <person name="Getino M."/>
            <person name="Pursley I."/>
            <person name="Horton D.L."/>
            <person name="Alikhan N.F."/>
            <person name="Baker D."/>
            <person name="Gharbi K."/>
            <person name="Hall N."/>
            <person name="Watson M."/>
            <person name="Adriaenssens E.M."/>
            <person name="Foster-Nyarko E."/>
            <person name="Jarju S."/>
            <person name="Secka A."/>
            <person name="Antonio M."/>
            <person name="Oren A."/>
            <person name="Chaudhuri R.R."/>
            <person name="La Ragione R."/>
            <person name="Hildebrand F."/>
            <person name="Pallen M.J."/>
        </authorList>
    </citation>
    <scope>NUCLEOTIDE SEQUENCE</scope>
    <source>
        <strain evidence="1">CHK188-20938</strain>
    </source>
</reference>
<evidence type="ECO:0000313" key="2">
    <source>
        <dbReference type="Proteomes" id="UP000824169"/>
    </source>
</evidence>